<dbReference type="EMBL" id="CAJNOJ010000089">
    <property type="protein sequence ID" value="CAF1079946.1"/>
    <property type="molecule type" value="Genomic_DNA"/>
</dbReference>
<dbReference type="EMBL" id="CAJNOR010004809">
    <property type="protein sequence ID" value="CAF1528658.1"/>
    <property type="molecule type" value="Genomic_DNA"/>
</dbReference>
<sequence>MHSIWSTNNKKYHTHSNQTPHCYTRIDKTKVFHLTSTTTYHDKSLALGMQQFRVDSIPILELVGIDRNWPGIEQLPSCVKVVNYGMSVPNQFQSILVSFNQFQSPFNSDSNPNQCPSILELESNCLESRLVRAKLAYMAKTKAYQEINNDLNPCINNFQQIISLLNPLLKNNSINLSR</sequence>
<gene>
    <name evidence="1" type="ORF">EDS130_LOCUS18908</name>
    <name evidence="2" type="ORF">XAT740_LOCUS41298</name>
</gene>
<reference evidence="2" key="1">
    <citation type="submission" date="2021-02" db="EMBL/GenBank/DDBJ databases">
        <authorList>
            <person name="Nowell W R."/>
        </authorList>
    </citation>
    <scope>NUCLEOTIDE SEQUENCE</scope>
</reference>
<protein>
    <submittedName>
        <fullName evidence="2">Uncharacterized protein</fullName>
    </submittedName>
</protein>
<dbReference type="Proteomes" id="UP000663852">
    <property type="component" value="Unassembled WGS sequence"/>
</dbReference>
<dbReference type="AlphaFoldDB" id="A0A815VGH3"/>
<accession>A0A815VGH3</accession>
<name>A0A815VGH3_ADIRI</name>
<evidence type="ECO:0000313" key="2">
    <source>
        <dbReference type="EMBL" id="CAF1528658.1"/>
    </source>
</evidence>
<evidence type="ECO:0000313" key="3">
    <source>
        <dbReference type="Proteomes" id="UP000663828"/>
    </source>
</evidence>
<evidence type="ECO:0000313" key="1">
    <source>
        <dbReference type="EMBL" id="CAF1079946.1"/>
    </source>
</evidence>
<organism evidence="2 3">
    <name type="scientific">Adineta ricciae</name>
    <name type="common">Rotifer</name>
    <dbReference type="NCBI Taxonomy" id="249248"/>
    <lineage>
        <taxon>Eukaryota</taxon>
        <taxon>Metazoa</taxon>
        <taxon>Spiralia</taxon>
        <taxon>Gnathifera</taxon>
        <taxon>Rotifera</taxon>
        <taxon>Eurotatoria</taxon>
        <taxon>Bdelloidea</taxon>
        <taxon>Adinetida</taxon>
        <taxon>Adinetidae</taxon>
        <taxon>Adineta</taxon>
    </lineage>
</organism>
<keyword evidence="3" id="KW-1185">Reference proteome</keyword>
<proteinExistence type="predicted"/>
<dbReference type="Proteomes" id="UP000663828">
    <property type="component" value="Unassembled WGS sequence"/>
</dbReference>
<comment type="caution">
    <text evidence="2">The sequence shown here is derived from an EMBL/GenBank/DDBJ whole genome shotgun (WGS) entry which is preliminary data.</text>
</comment>